<dbReference type="SUPFAM" id="SSF53098">
    <property type="entry name" value="Ribonuclease H-like"/>
    <property type="match status" value="1"/>
</dbReference>
<evidence type="ECO:0000313" key="9">
    <source>
        <dbReference type="EMBL" id="CAF3899620.1"/>
    </source>
</evidence>
<dbReference type="AlphaFoldDB" id="A0A814RQW4"/>
<evidence type="ECO:0000256" key="5">
    <source>
        <dbReference type="ARBA" id="ARBA00022801"/>
    </source>
</evidence>
<dbReference type="GO" id="GO:0016787">
    <property type="term" value="F:hydrolase activity"/>
    <property type="evidence" value="ECO:0007669"/>
    <property type="project" value="UniProtKB-KW"/>
</dbReference>
<keyword evidence="6" id="KW-0695">RNA-directed DNA polymerase</keyword>
<feature type="domain" description="Integrase catalytic" evidence="7">
    <location>
        <begin position="171"/>
        <end position="283"/>
    </location>
</feature>
<evidence type="ECO:0000256" key="4">
    <source>
        <dbReference type="ARBA" id="ARBA00022759"/>
    </source>
</evidence>
<dbReference type="InterPro" id="IPR012337">
    <property type="entry name" value="RNaseH-like_sf"/>
</dbReference>
<dbReference type="PROSITE" id="PS50994">
    <property type="entry name" value="INTEGRASE"/>
    <property type="match status" value="1"/>
</dbReference>
<evidence type="ECO:0000256" key="3">
    <source>
        <dbReference type="ARBA" id="ARBA00022722"/>
    </source>
</evidence>
<gene>
    <name evidence="8" type="ORF">GPM918_LOCUS20441</name>
    <name evidence="9" type="ORF">SRO942_LOCUS20434</name>
</gene>
<accession>A0A814RQW4</accession>
<evidence type="ECO:0000256" key="6">
    <source>
        <dbReference type="ARBA" id="ARBA00022918"/>
    </source>
</evidence>
<evidence type="ECO:0000313" key="10">
    <source>
        <dbReference type="Proteomes" id="UP000663829"/>
    </source>
</evidence>
<dbReference type="EMBL" id="CAJNOQ010006455">
    <property type="protein sequence ID" value="CAF1136009.1"/>
    <property type="molecule type" value="Genomic_DNA"/>
</dbReference>
<dbReference type="OrthoDB" id="6125049at2759"/>
<organism evidence="8 10">
    <name type="scientific">Didymodactylos carnosus</name>
    <dbReference type="NCBI Taxonomy" id="1234261"/>
    <lineage>
        <taxon>Eukaryota</taxon>
        <taxon>Metazoa</taxon>
        <taxon>Spiralia</taxon>
        <taxon>Gnathifera</taxon>
        <taxon>Rotifera</taxon>
        <taxon>Eurotatoria</taxon>
        <taxon>Bdelloidea</taxon>
        <taxon>Philodinida</taxon>
        <taxon>Philodinidae</taxon>
        <taxon>Didymodactylos</taxon>
    </lineage>
</organism>
<dbReference type="Gene3D" id="3.30.420.10">
    <property type="entry name" value="Ribonuclease H-like superfamily/Ribonuclease H"/>
    <property type="match status" value="1"/>
</dbReference>
<sequence>MYLYGRTFTLVTDNKALQYIFKNPKAKTPARIERMCLRLAQYDFIVKHHPGKGNPADYLSRNPIISEFKSSNGTEGYINCLFEHALPKATTKEELLNEILNDKKTKALLRSKVYFLGLDKLVEARLSSCYTCQINSPTVQHEPCQTSELPSGPWQLIALDFYGPTESVNTTASHYVLPKLHESLSLFGIPQIVKTDNGPPFNGAEFGNFCNYYGIKHRAITPYWPRANAEAERFMQNLRKVFQNANINQIDWHFELNRFLAAYRATPHSTTGIAPSSLLFKHESCSRLIQLYEKRPFQFNNDDISAKLNDEVNKQKVAKDFDSRHKIKEANFKIGDVVLYQPPKALLTENSNTTATRFYLIIIHLTILAYIDKTTSVSDRIYFAVIHLTHSFAPRNNSKTAVKNKQSDKTKFFITKPTFFSIELNAHTLTYVSMLLINKQLPPESLNIYVFSSQSCEATFRNCRALSGTFSSATNFNVQEFIKRNEKLAVLSEIKTYENLTKNDYHIRYPVHHKLHHEKKVLSLFNSDEQIRMSNIEELINESYEVAKGFIEKLDMSDILIENGSFELHELSENVSNKLTHTGRTTDYSQISEMDGINEEEESDIELIADELIISDEDENEELNGDDVKDNNNDDNQNLPLTTARMAFSGMRIHDEINVANKQAYFFIKVNNSVKYMHKQTACWYLMGDKNHLSSDRLLRVQQKQRWFKITILR</sequence>
<keyword evidence="4" id="KW-0255">Endonuclease</keyword>
<dbReference type="GO" id="GO:0004519">
    <property type="term" value="F:endonuclease activity"/>
    <property type="evidence" value="ECO:0007669"/>
    <property type="project" value="UniProtKB-KW"/>
</dbReference>
<dbReference type="Pfam" id="PF17917">
    <property type="entry name" value="RT_RNaseH"/>
    <property type="match status" value="1"/>
</dbReference>
<keyword evidence="3" id="KW-0540">Nuclease</keyword>
<protein>
    <recommendedName>
        <fullName evidence="7">Integrase catalytic domain-containing protein</fullName>
    </recommendedName>
</protein>
<dbReference type="InterPro" id="IPR001584">
    <property type="entry name" value="Integrase_cat-core"/>
</dbReference>
<dbReference type="EMBL" id="CAJOBC010006454">
    <property type="protein sequence ID" value="CAF3899620.1"/>
    <property type="molecule type" value="Genomic_DNA"/>
</dbReference>
<keyword evidence="1" id="KW-0808">Transferase</keyword>
<keyword evidence="5" id="KW-0378">Hydrolase</keyword>
<comment type="caution">
    <text evidence="8">The sequence shown here is derived from an EMBL/GenBank/DDBJ whole genome shotgun (WGS) entry which is preliminary data.</text>
</comment>
<dbReference type="Proteomes" id="UP000663829">
    <property type="component" value="Unassembled WGS sequence"/>
</dbReference>
<dbReference type="InterPro" id="IPR050951">
    <property type="entry name" value="Retrovirus_Pol_polyprotein"/>
</dbReference>
<dbReference type="GO" id="GO:0003964">
    <property type="term" value="F:RNA-directed DNA polymerase activity"/>
    <property type="evidence" value="ECO:0007669"/>
    <property type="project" value="UniProtKB-KW"/>
</dbReference>
<dbReference type="GO" id="GO:0015074">
    <property type="term" value="P:DNA integration"/>
    <property type="evidence" value="ECO:0007669"/>
    <property type="project" value="InterPro"/>
</dbReference>
<name>A0A814RQW4_9BILA</name>
<dbReference type="GO" id="GO:0003676">
    <property type="term" value="F:nucleic acid binding"/>
    <property type="evidence" value="ECO:0007669"/>
    <property type="project" value="InterPro"/>
</dbReference>
<evidence type="ECO:0000313" key="8">
    <source>
        <dbReference type="EMBL" id="CAF1136009.1"/>
    </source>
</evidence>
<dbReference type="PANTHER" id="PTHR37984:SF5">
    <property type="entry name" value="PROTEIN NYNRIN-LIKE"/>
    <property type="match status" value="1"/>
</dbReference>
<dbReference type="InterPro" id="IPR041373">
    <property type="entry name" value="RT_RNaseH"/>
</dbReference>
<evidence type="ECO:0000259" key="7">
    <source>
        <dbReference type="PROSITE" id="PS50994"/>
    </source>
</evidence>
<proteinExistence type="predicted"/>
<dbReference type="InterPro" id="IPR036397">
    <property type="entry name" value="RNaseH_sf"/>
</dbReference>
<evidence type="ECO:0000256" key="1">
    <source>
        <dbReference type="ARBA" id="ARBA00022679"/>
    </source>
</evidence>
<keyword evidence="2" id="KW-0548">Nucleotidyltransferase</keyword>
<reference evidence="8" key="1">
    <citation type="submission" date="2021-02" db="EMBL/GenBank/DDBJ databases">
        <authorList>
            <person name="Nowell W R."/>
        </authorList>
    </citation>
    <scope>NUCLEOTIDE SEQUENCE</scope>
</reference>
<keyword evidence="10" id="KW-1185">Reference proteome</keyword>
<dbReference type="PANTHER" id="PTHR37984">
    <property type="entry name" value="PROTEIN CBG26694"/>
    <property type="match status" value="1"/>
</dbReference>
<dbReference type="Proteomes" id="UP000681722">
    <property type="component" value="Unassembled WGS sequence"/>
</dbReference>
<evidence type="ECO:0000256" key="2">
    <source>
        <dbReference type="ARBA" id="ARBA00022695"/>
    </source>
</evidence>